<protein>
    <submittedName>
        <fullName evidence="2">Uncharacterized protein</fullName>
    </submittedName>
</protein>
<evidence type="ECO:0000313" key="3">
    <source>
        <dbReference type="Proteomes" id="UP001362999"/>
    </source>
</evidence>
<sequence>MVLTAAAFLYLRPRFVRSRQFDSQIETQTLSPFSVLPSTTPNSRNTPKTPWARGQGIVGSRRENERQPSAEETTTLPTLPSVVLTPGLQVDLEAQLQAARDDINMLVLRMNEMTQADSDFLVRESMGESEPPP</sequence>
<feature type="compositionally biased region" description="Polar residues" evidence="1">
    <location>
        <begin position="32"/>
        <end position="48"/>
    </location>
</feature>
<evidence type="ECO:0000313" key="2">
    <source>
        <dbReference type="EMBL" id="KAK7013327.1"/>
    </source>
</evidence>
<gene>
    <name evidence="2" type="ORF">R3P38DRAFT_3007595</name>
</gene>
<dbReference type="Proteomes" id="UP001362999">
    <property type="component" value="Unassembled WGS sequence"/>
</dbReference>
<evidence type="ECO:0000256" key="1">
    <source>
        <dbReference type="SAM" id="MobiDB-lite"/>
    </source>
</evidence>
<comment type="caution">
    <text evidence="2">The sequence shown here is derived from an EMBL/GenBank/DDBJ whole genome shotgun (WGS) entry which is preliminary data.</text>
</comment>
<dbReference type="EMBL" id="JAWWNJ010000060">
    <property type="protein sequence ID" value="KAK7013327.1"/>
    <property type="molecule type" value="Genomic_DNA"/>
</dbReference>
<proteinExistence type="predicted"/>
<feature type="compositionally biased region" description="Basic and acidic residues" evidence="1">
    <location>
        <begin position="60"/>
        <end position="69"/>
    </location>
</feature>
<keyword evidence="3" id="KW-1185">Reference proteome</keyword>
<feature type="non-terminal residue" evidence="2">
    <location>
        <position position="133"/>
    </location>
</feature>
<accession>A0AAW0AJJ1</accession>
<dbReference type="AlphaFoldDB" id="A0AAW0AJJ1"/>
<name>A0AAW0AJJ1_9AGAR</name>
<organism evidence="2 3">
    <name type="scientific">Favolaschia claudopus</name>
    <dbReference type="NCBI Taxonomy" id="2862362"/>
    <lineage>
        <taxon>Eukaryota</taxon>
        <taxon>Fungi</taxon>
        <taxon>Dikarya</taxon>
        <taxon>Basidiomycota</taxon>
        <taxon>Agaricomycotina</taxon>
        <taxon>Agaricomycetes</taxon>
        <taxon>Agaricomycetidae</taxon>
        <taxon>Agaricales</taxon>
        <taxon>Marasmiineae</taxon>
        <taxon>Mycenaceae</taxon>
        <taxon>Favolaschia</taxon>
    </lineage>
</organism>
<reference evidence="2 3" key="1">
    <citation type="journal article" date="2024" name="J Genomics">
        <title>Draft genome sequencing and assembly of Favolaschia claudopus CIRM-BRFM 2984 isolated from oak limbs.</title>
        <authorList>
            <person name="Navarro D."/>
            <person name="Drula E."/>
            <person name="Chaduli D."/>
            <person name="Cazenave R."/>
            <person name="Ahrendt S."/>
            <person name="Wang J."/>
            <person name="Lipzen A."/>
            <person name="Daum C."/>
            <person name="Barry K."/>
            <person name="Grigoriev I.V."/>
            <person name="Favel A."/>
            <person name="Rosso M.N."/>
            <person name="Martin F."/>
        </authorList>
    </citation>
    <scope>NUCLEOTIDE SEQUENCE [LARGE SCALE GENOMIC DNA]</scope>
    <source>
        <strain evidence="2 3">CIRM-BRFM 2984</strain>
    </source>
</reference>
<feature type="region of interest" description="Disordered" evidence="1">
    <location>
        <begin position="32"/>
        <end position="80"/>
    </location>
</feature>